<dbReference type="EMBL" id="NKHZ01000088">
    <property type="protein sequence ID" value="PNS14240.1"/>
    <property type="molecule type" value="Genomic_DNA"/>
</dbReference>
<name>A0A2K1QH61_9PEZI</name>
<keyword evidence="3" id="KW-0378">Hydrolase</keyword>
<evidence type="ECO:0000313" key="4">
    <source>
        <dbReference type="Proteomes" id="UP000243797"/>
    </source>
</evidence>
<reference evidence="3 4" key="1">
    <citation type="submission" date="2017-06" db="EMBL/GenBank/DDBJ databases">
        <title>Draft genome sequence of a variant of Elsinoe murrayae.</title>
        <authorList>
            <person name="Cheng Q."/>
        </authorList>
    </citation>
    <scope>NUCLEOTIDE SEQUENCE [LARGE SCALE GENOMIC DNA]</scope>
    <source>
        <strain evidence="3 4">CQ-2017a</strain>
    </source>
</reference>
<dbReference type="PRINTS" id="PR00111">
    <property type="entry name" value="ABHYDROLASE"/>
</dbReference>
<comment type="caution">
    <text evidence="3">The sequence shown here is derived from an EMBL/GenBank/DDBJ whole genome shotgun (WGS) entry which is preliminary data.</text>
</comment>
<gene>
    <name evidence="3" type="ORF">CAC42_6753</name>
</gene>
<dbReference type="InParanoid" id="A0A2K1QH61"/>
<feature type="region of interest" description="Disordered" evidence="1">
    <location>
        <begin position="262"/>
        <end position="290"/>
    </location>
</feature>
<protein>
    <submittedName>
        <fullName evidence="3">Serine hydrolase-like protein</fullName>
    </submittedName>
</protein>
<dbReference type="PANTHER" id="PTHR43194:SF2">
    <property type="entry name" value="PEROXISOMAL MEMBRANE PROTEIN LPX1"/>
    <property type="match status" value="1"/>
</dbReference>
<dbReference type="Gene3D" id="3.40.50.1820">
    <property type="entry name" value="alpha/beta hydrolase"/>
    <property type="match status" value="1"/>
</dbReference>
<dbReference type="InterPro" id="IPR000073">
    <property type="entry name" value="AB_hydrolase_1"/>
</dbReference>
<dbReference type="PANTHER" id="PTHR43194">
    <property type="entry name" value="HYDROLASE ALPHA/BETA FOLD FAMILY"/>
    <property type="match status" value="1"/>
</dbReference>
<dbReference type="InterPro" id="IPR050228">
    <property type="entry name" value="Carboxylesterase_BioH"/>
</dbReference>
<organism evidence="3 4">
    <name type="scientific">Sphaceloma murrayae</name>
    <dbReference type="NCBI Taxonomy" id="2082308"/>
    <lineage>
        <taxon>Eukaryota</taxon>
        <taxon>Fungi</taxon>
        <taxon>Dikarya</taxon>
        <taxon>Ascomycota</taxon>
        <taxon>Pezizomycotina</taxon>
        <taxon>Dothideomycetes</taxon>
        <taxon>Dothideomycetidae</taxon>
        <taxon>Myriangiales</taxon>
        <taxon>Elsinoaceae</taxon>
        <taxon>Sphaceloma</taxon>
    </lineage>
</organism>
<dbReference type="Pfam" id="PF00561">
    <property type="entry name" value="Abhydrolase_1"/>
    <property type="match status" value="1"/>
</dbReference>
<dbReference type="STRING" id="2082308.A0A2K1QH61"/>
<feature type="domain" description="AB hydrolase-1" evidence="2">
    <location>
        <begin position="93"/>
        <end position="393"/>
    </location>
</feature>
<dbReference type="OrthoDB" id="408373at2759"/>
<accession>A0A2K1QH61</accession>
<proteinExistence type="predicted"/>
<dbReference type="InterPro" id="IPR029058">
    <property type="entry name" value="AB_hydrolase_fold"/>
</dbReference>
<dbReference type="SUPFAM" id="SSF53474">
    <property type="entry name" value="alpha/beta-Hydrolases"/>
    <property type="match status" value="1"/>
</dbReference>
<keyword evidence="4" id="KW-1185">Reference proteome</keyword>
<sequence>MDQVNNLLDYSALRRALPLGVAFLTLYHLLKPRQTSNWSSPPSIPSPTARIISLPQSSQDALPYPPNALPGARDVPSPFGTIRIYEWGPPDGPRVLLIHGISTPCISLASVAKLLVSHGYRVMLFDLFGRGYSDTPDPVSQPQNMQLFTTQILLALTSSPVAWTGERKFRIVGYSLGGGIAVDFTSYFPALVEGLVLIAPSGLLRKERIHWSSRMIYGGPMPRSLVYWLVGRRLGGGAPPTGSRSVSKGNPEATPADVVVAEVPGGEEEEKEEKKNSEHPALMPDSEAGLYEDRPGISVADAVRWQLGHHRGFLPAFVSSIQHAPISEQQGQWKLVGDQSKSLRGGKVLMVLGADDGVIVKHEIEEDARAVLGDDALTVRLVDAGHDLPIVKPKEVVQHILDSWQD</sequence>
<feature type="region of interest" description="Disordered" evidence="1">
    <location>
        <begin position="238"/>
        <end position="257"/>
    </location>
</feature>
<dbReference type="GO" id="GO:0016787">
    <property type="term" value="F:hydrolase activity"/>
    <property type="evidence" value="ECO:0007669"/>
    <property type="project" value="UniProtKB-KW"/>
</dbReference>
<evidence type="ECO:0000313" key="3">
    <source>
        <dbReference type="EMBL" id="PNS14240.1"/>
    </source>
</evidence>
<dbReference type="Proteomes" id="UP000243797">
    <property type="component" value="Unassembled WGS sequence"/>
</dbReference>
<evidence type="ECO:0000259" key="2">
    <source>
        <dbReference type="Pfam" id="PF00561"/>
    </source>
</evidence>
<evidence type="ECO:0000256" key="1">
    <source>
        <dbReference type="SAM" id="MobiDB-lite"/>
    </source>
</evidence>
<dbReference type="AlphaFoldDB" id="A0A2K1QH61"/>